<sequence length="37" mass="4041">MAFDKGKVTHPTLTSISPESVSSFRFAICHPCHPLPT</sequence>
<reference evidence="1" key="1">
    <citation type="journal article" date="2023" name="Genome Biol. Evol.">
        <title>Long-read-based Genome Assembly of Drosophila gunungcola Reveals Fewer Chemosensory Genes in Flower-breeding Species.</title>
        <authorList>
            <person name="Negi A."/>
            <person name="Liao B.Y."/>
            <person name="Yeh S.D."/>
        </authorList>
    </citation>
    <scope>NUCLEOTIDE SEQUENCE</scope>
    <source>
        <strain evidence="1">Sukarami</strain>
    </source>
</reference>
<proteinExistence type="predicted"/>
<dbReference type="Proteomes" id="UP001059596">
    <property type="component" value="Unassembled WGS sequence"/>
</dbReference>
<protein>
    <submittedName>
        <fullName evidence="1">Uncharacterized protein</fullName>
    </submittedName>
</protein>
<dbReference type="AlphaFoldDB" id="A0A9Q0BLL1"/>
<keyword evidence="2" id="KW-1185">Reference proteome</keyword>
<organism evidence="1 2">
    <name type="scientific">Drosophila gunungcola</name>
    <name type="common">fruit fly</name>
    <dbReference type="NCBI Taxonomy" id="103775"/>
    <lineage>
        <taxon>Eukaryota</taxon>
        <taxon>Metazoa</taxon>
        <taxon>Ecdysozoa</taxon>
        <taxon>Arthropoda</taxon>
        <taxon>Hexapoda</taxon>
        <taxon>Insecta</taxon>
        <taxon>Pterygota</taxon>
        <taxon>Neoptera</taxon>
        <taxon>Endopterygota</taxon>
        <taxon>Diptera</taxon>
        <taxon>Brachycera</taxon>
        <taxon>Muscomorpha</taxon>
        <taxon>Ephydroidea</taxon>
        <taxon>Drosophilidae</taxon>
        <taxon>Drosophila</taxon>
        <taxon>Sophophora</taxon>
    </lineage>
</organism>
<dbReference type="EMBL" id="JAMKOV010000024">
    <property type="protein sequence ID" value="KAI8036095.1"/>
    <property type="molecule type" value="Genomic_DNA"/>
</dbReference>
<evidence type="ECO:0000313" key="2">
    <source>
        <dbReference type="Proteomes" id="UP001059596"/>
    </source>
</evidence>
<evidence type="ECO:0000313" key="1">
    <source>
        <dbReference type="EMBL" id="KAI8036095.1"/>
    </source>
</evidence>
<accession>A0A9Q0BLL1</accession>
<gene>
    <name evidence="1" type="ORF">M5D96_011189</name>
</gene>
<name>A0A9Q0BLL1_9MUSC</name>
<comment type="caution">
    <text evidence="1">The sequence shown here is derived from an EMBL/GenBank/DDBJ whole genome shotgun (WGS) entry which is preliminary data.</text>
</comment>